<dbReference type="RefSeq" id="WP_204402255.1">
    <property type="nucleotide sequence ID" value="NZ_JAFBEE010000011.1"/>
</dbReference>
<dbReference type="Proteomes" id="UP001314796">
    <property type="component" value="Unassembled WGS sequence"/>
</dbReference>
<gene>
    <name evidence="1" type="ORF">JOC73_001830</name>
</gene>
<dbReference type="InterPro" id="IPR007358">
    <property type="entry name" value="Nucleoid_associated_NdpA"/>
</dbReference>
<sequence>MEVSQIVIKNIIMHILDANVGMPILSNWQHPDTDEIYEFLEIHISKLLKDQNLKPATFNREQNPVCNYAEELGQTRNAFVQYTGEMAKLVYDIIIKNPEIPSADLVFCIFEVEQQSFMAILKFNYRYSYIHYTEDGEEGRVNSIIKQKTALPNDSQKVDEGAIINLENMHIQLLEKEYEINGEKQFYFSRLFLKCNSRQSDIEKAKNFKKVTESFNKKYFNQDMQISDGFGKEVLKSIEETGNIDIPQITEKVFKDNEEMKEMYIDYIEKAGFIEDHVEIKEDVVRKVFNKRKIKTDNGIEINLSLEQENDNLEFVNNYDGTITIIIKNVNSISYK</sequence>
<protein>
    <recommendedName>
        <fullName evidence="3">Nucleoid-associated protein</fullName>
    </recommendedName>
</protein>
<organism evidence="1 2">
    <name type="scientific">Alkaliphilus hydrothermalis</name>
    <dbReference type="NCBI Taxonomy" id="1482730"/>
    <lineage>
        <taxon>Bacteria</taxon>
        <taxon>Bacillati</taxon>
        <taxon>Bacillota</taxon>
        <taxon>Clostridia</taxon>
        <taxon>Peptostreptococcales</taxon>
        <taxon>Natronincolaceae</taxon>
        <taxon>Alkaliphilus</taxon>
    </lineage>
</organism>
<keyword evidence="2" id="KW-1185">Reference proteome</keyword>
<comment type="caution">
    <text evidence="1">The sequence shown here is derived from an EMBL/GenBank/DDBJ whole genome shotgun (WGS) entry which is preliminary data.</text>
</comment>
<dbReference type="EMBL" id="JAFBEE010000011">
    <property type="protein sequence ID" value="MBM7615261.1"/>
    <property type="molecule type" value="Genomic_DNA"/>
</dbReference>
<proteinExistence type="predicted"/>
<evidence type="ECO:0000313" key="2">
    <source>
        <dbReference type="Proteomes" id="UP001314796"/>
    </source>
</evidence>
<reference evidence="1 2" key="1">
    <citation type="submission" date="2021-01" db="EMBL/GenBank/DDBJ databases">
        <title>Genomic Encyclopedia of Type Strains, Phase IV (KMG-IV): sequencing the most valuable type-strain genomes for metagenomic binning, comparative biology and taxonomic classification.</title>
        <authorList>
            <person name="Goeker M."/>
        </authorList>
    </citation>
    <scope>NUCLEOTIDE SEQUENCE [LARGE SCALE GENOMIC DNA]</scope>
    <source>
        <strain evidence="1 2">DSM 25890</strain>
    </source>
</reference>
<accession>A0ABS2NQZ8</accession>
<dbReference type="Pfam" id="PF04245">
    <property type="entry name" value="NA37"/>
    <property type="match status" value="1"/>
</dbReference>
<name>A0ABS2NQZ8_9FIRM</name>
<evidence type="ECO:0000313" key="1">
    <source>
        <dbReference type="EMBL" id="MBM7615261.1"/>
    </source>
</evidence>
<evidence type="ECO:0008006" key="3">
    <source>
        <dbReference type="Google" id="ProtNLM"/>
    </source>
</evidence>